<dbReference type="InterPro" id="IPR036612">
    <property type="entry name" value="KH_dom_type_1_sf"/>
</dbReference>
<dbReference type="Gene3D" id="3.30.1370.10">
    <property type="entry name" value="K Homology domain, type 1"/>
    <property type="match status" value="1"/>
</dbReference>
<dbReference type="PROSITE" id="PS50084">
    <property type="entry name" value="KH_TYPE_1"/>
    <property type="match status" value="1"/>
</dbReference>
<gene>
    <name evidence="4" type="primary">LOC106761301</name>
</gene>
<dbReference type="SUPFAM" id="SSF52540">
    <property type="entry name" value="P-loop containing nucleoside triphosphate hydrolases"/>
    <property type="match status" value="1"/>
</dbReference>
<name>A0A3Q0F0G8_VIGRR</name>
<dbReference type="SUPFAM" id="SSF54791">
    <property type="entry name" value="Eukaryotic type KH-domain (KH-domain type I)"/>
    <property type="match status" value="1"/>
</dbReference>
<dbReference type="Proteomes" id="UP000087766">
    <property type="component" value="Chromosome 5"/>
</dbReference>
<organism evidence="3 4">
    <name type="scientific">Vigna radiata var. radiata</name>
    <name type="common">Mung bean</name>
    <name type="synonym">Phaseolus aureus</name>
    <dbReference type="NCBI Taxonomy" id="3916"/>
    <lineage>
        <taxon>Eukaryota</taxon>
        <taxon>Viridiplantae</taxon>
        <taxon>Streptophyta</taxon>
        <taxon>Embryophyta</taxon>
        <taxon>Tracheophyta</taxon>
        <taxon>Spermatophyta</taxon>
        <taxon>Magnoliopsida</taxon>
        <taxon>eudicotyledons</taxon>
        <taxon>Gunneridae</taxon>
        <taxon>Pentapetalae</taxon>
        <taxon>rosids</taxon>
        <taxon>fabids</taxon>
        <taxon>Fabales</taxon>
        <taxon>Fabaceae</taxon>
        <taxon>Papilionoideae</taxon>
        <taxon>50 kb inversion clade</taxon>
        <taxon>NPAAA clade</taxon>
        <taxon>indigoferoid/millettioid clade</taxon>
        <taxon>Phaseoleae</taxon>
        <taxon>Vigna</taxon>
    </lineage>
</organism>
<dbReference type="Pfam" id="PF00013">
    <property type="entry name" value="KH_1"/>
    <property type="match status" value="1"/>
</dbReference>
<keyword evidence="3" id="KW-1185">Reference proteome</keyword>
<reference evidence="3" key="1">
    <citation type="journal article" date="2014" name="Nat. Commun.">
        <title>Genome sequence of mungbean and insights into evolution within Vigna species.</title>
        <authorList>
            <person name="Kang Y.J."/>
            <person name="Kim S.K."/>
            <person name="Kim M.Y."/>
            <person name="Lestari P."/>
            <person name="Kim K.H."/>
            <person name="Ha B.K."/>
            <person name="Jun T.H."/>
            <person name="Hwang W.J."/>
            <person name="Lee T."/>
            <person name="Lee J."/>
            <person name="Shim S."/>
            <person name="Yoon M.Y."/>
            <person name="Jang Y.E."/>
            <person name="Han K.S."/>
            <person name="Taeprayoon P."/>
            <person name="Yoon N."/>
            <person name="Somta P."/>
            <person name="Tanya P."/>
            <person name="Kim K.S."/>
            <person name="Gwag J.G."/>
            <person name="Moon J.K."/>
            <person name="Lee Y.H."/>
            <person name="Park B.S."/>
            <person name="Bombarely A."/>
            <person name="Doyle J.J."/>
            <person name="Jackson S.A."/>
            <person name="Schafleitner R."/>
            <person name="Srinives P."/>
            <person name="Varshney R.K."/>
            <person name="Lee S.H."/>
        </authorList>
    </citation>
    <scope>NUCLEOTIDE SEQUENCE [LARGE SCALE GENOMIC DNA]</scope>
    <source>
        <strain evidence="3">cv. VC1973A</strain>
    </source>
</reference>
<dbReference type="GeneID" id="106761301"/>
<dbReference type="GO" id="GO:0003723">
    <property type="term" value="F:RNA binding"/>
    <property type="evidence" value="ECO:0007669"/>
    <property type="project" value="UniProtKB-UniRule"/>
</dbReference>
<feature type="domain" description="K Homology" evidence="2">
    <location>
        <begin position="6"/>
        <end position="56"/>
    </location>
</feature>
<evidence type="ECO:0000313" key="3">
    <source>
        <dbReference type="Proteomes" id="UP000087766"/>
    </source>
</evidence>
<reference evidence="4" key="2">
    <citation type="submission" date="2025-08" db="UniProtKB">
        <authorList>
            <consortium name="RefSeq"/>
        </authorList>
    </citation>
    <scope>IDENTIFICATION</scope>
    <source>
        <tissue evidence="4">Leaf</tissue>
    </source>
</reference>
<evidence type="ECO:0000259" key="2">
    <source>
        <dbReference type="Pfam" id="PF00013"/>
    </source>
</evidence>
<proteinExistence type="predicted"/>
<evidence type="ECO:0000256" key="1">
    <source>
        <dbReference type="PROSITE-ProRule" id="PRU00117"/>
    </source>
</evidence>
<protein>
    <submittedName>
        <fullName evidence="4">Uncharacterized protein LOC106761301 isoform X2</fullName>
    </submittedName>
</protein>
<dbReference type="RefSeq" id="XP_022636946.1">
    <property type="nucleotide sequence ID" value="XM_022781225.1"/>
</dbReference>
<dbReference type="AlphaFoldDB" id="A0A3Q0F0G8"/>
<sequence length="121" mass="12996">MLMSCRLVAEAAQAGSVIGKGGRVVQMTKKNTGCKIRVLTDDLPLCASSSDEIIEVPRLVRMHSNEMDGGLLNAPGKRFQAEPPTIVVATIGSLCQMLERHIFSLETVRVLIVDEGSGLFA</sequence>
<keyword evidence="1" id="KW-0694">RNA-binding</keyword>
<dbReference type="InterPro" id="IPR004088">
    <property type="entry name" value="KH_dom_type_1"/>
</dbReference>
<evidence type="ECO:0000313" key="4">
    <source>
        <dbReference type="RefSeq" id="XP_022636946.1"/>
    </source>
</evidence>
<accession>A0A3Q0F0G8</accession>
<dbReference type="InterPro" id="IPR027417">
    <property type="entry name" value="P-loop_NTPase"/>
</dbReference>